<dbReference type="InterPro" id="IPR036638">
    <property type="entry name" value="HLH_DNA-bd_sf"/>
</dbReference>
<comment type="caution">
    <text evidence="1">The sequence shown here is derived from an EMBL/GenBank/DDBJ whole genome shotgun (WGS) entry which is preliminary data.</text>
</comment>
<dbReference type="Proteomes" id="UP000579281">
    <property type="component" value="Unassembled WGS sequence"/>
</dbReference>
<proteinExistence type="predicted"/>
<name>A0A841KMR7_9FIRM</name>
<protein>
    <recommendedName>
        <fullName evidence="3">Spo0E like sporulation regulatory protein</fullName>
    </recommendedName>
</protein>
<dbReference type="GO" id="GO:0046983">
    <property type="term" value="F:protein dimerization activity"/>
    <property type="evidence" value="ECO:0007669"/>
    <property type="project" value="InterPro"/>
</dbReference>
<dbReference type="GO" id="GO:0043937">
    <property type="term" value="P:regulation of sporulation"/>
    <property type="evidence" value="ECO:0007669"/>
    <property type="project" value="InterPro"/>
</dbReference>
<evidence type="ECO:0000313" key="2">
    <source>
        <dbReference type="Proteomes" id="UP000579281"/>
    </source>
</evidence>
<dbReference type="Gene3D" id="4.10.280.10">
    <property type="entry name" value="Helix-loop-helix DNA-binding domain"/>
    <property type="match status" value="1"/>
</dbReference>
<dbReference type="InterPro" id="IPR037208">
    <property type="entry name" value="Spo0E-like_sf"/>
</dbReference>
<dbReference type="RefSeq" id="WP_184308394.1">
    <property type="nucleotide sequence ID" value="NZ_JACHEN010000003.1"/>
</dbReference>
<sequence length="55" mass="6442">MDSLEKISFEIEEIRVTMHELISKDPALIDPKILVISQELDMKINEFNEILRKKG</sequence>
<evidence type="ECO:0000313" key="1">
    <source>
        <dbReference type="EMBL" id="MBB6214737.1"/>
    </source>
</evidence>
<dbReference type="SUPFAM" id="SSF140500">
    <property type="entry name" value="BAS1536-like"/>
    <property type="match status" value="1"/>
</dbReference>
<organism evidence="1 2">
    <name type="scientific">Anaerosolibacter carboniphilus</name>
    <dbReference type="NCBI Taxonomy" id="1417629"/>
    <lineage>
        <taxon>Bacteria</taxon>
        <taxon>Bacillati</taxon>
        <taxon>Bacillota</taxon>
        <taxon>Clostridia</taxon>
        <taxon>Peptostreptococcales</taxon>
        <taxon>Thermotaleaceae</taxon>
        <taxon>Anaerosolibacter</taxon>
    </lineage>
</organism>
<dbReference type="EMBL" id="JACHEN010000003">
    <property type="protein sequence ID" value="MBB6214737.1"/>
    <property type="molecule type" value="Genomic_DNA"/>
</dbReference>
<dbReference type="Pfam" id="PF09388">
    <property type="entry name" value="SpoOE-like"/>
    <property type="match status" value="1"/>
</dbReference>
<dbReference type="AlphaFoldDB" id="A0A841KMR7"/>
<gene>
    <name evidence="1" type="ORF">HNQ80_000820</name>
</gene>
<evidence type="ECO:0008006" key="3">
    <source>
        <dbReference type="Google" id="ProtNLM"/>
    </source>
</evidence>
<keyword evidence="2" id="KW-1185">Reference proteome</keyword>
<reference evidence="1 2" key="1">
    <citation type="submission" date="2020-08" db="EMBL/GenBank/DDBJ databases">
        <title>Genomic Encyclopedia of Type Strains, Phase IV (KMG-IV): sequencing the most valuable type-strain genomes for metagenomic binning, comparative biology and taxonomic classification.</title>
        <authorList>
            <person name="Goeker M."/>
        </authorList>
    </citation>
    <scope>NUCLEOTIDE SEQUENCE [LARGE SCALE GENOMIC DNA]</scope>
    <source>
        <strain evidence="1 2">DSM 103526</strain>
    </source>
</reference>
<dbReference type="InterPro" id="IPR018540">
    <property type="entry name" value="Spo0E-like"/>
</dbReference>
<accession>A0A841KMR7</accession>